<dbReference type="Proteomes" id="UP000886523">
    <property type="component" value="Unassembled WGS sequence"/>
</dbReference>
<accession>A0A9P6AHW2</accession>
<dbReference type="EMBL" id="MU129121">
    <property type="protein sequence ID" value="KAF9506172.1"/>
    <property type="molecule type" value="Genomic_DNA"/>
</dbReference>
<gene>
    <name evidence="1" type="ORF">BS47DRAFT_1353062</name>
</gene>
<organism evidence="1 2">
    <name type="scientific">Hydnum rufescens UP504</name>
    <dbReference type="NCBI Taxonomy" id="1448309"/>
    <lineage>
        <taxon>Eukaryota</taxon>
        <taxon>Fungi</taxon>
        <taxon>Dikarya</taxon>
        <taxon>Basidiomycota</taxon>
        <taxon>Agaricomycotina</taxon>
        <taxon>Agaricomycetes</taxon>
        <taxon>Cantharellales</taxon>
        <taxon>Hydnaceae</taxon>
        <taxon>Hydnum</taxon>
    </lineage>
</organism>
<reference evidence="1" key="1">
    <citation type="journal article" date="2020" name="Nat. Commun.">
        <title>Large-scale genome sequencing of mycorrhizal fungi provides insights into the early evolution of symbiotic traits.</title>
        <authorList>
            <person name="Miyauchi S."/>
            <person name="Kiss E."/>
            <person name="Kuo A."/>
            <person name="Drula E."/>
            <person name="Kohler A."/>
            <person name="Sanchez-Garcia M."/>
            <person name="Morin E."/>
            <person name="Andreopoulos B."/>
            <person name="Barry K.W."/>
            <person name="Bonito G."/>
            <person name="Buee M."/>
            <person name="Carver A."/>
            <person name="Chen C."/>
            <person name="Cichocki N."/>
            <person name="Clum A."/>
            <person name="Culley D."/>
            <person name="Crous P.W."/>
            <person name="Fauchery L."/>
            <person name="Girlanda M."/>
            <person name="Hayes R.D."/>
            <person name="Keri Z."/>
            <person name="LaButti K."/>
            <person name="Lipzen A."/>
            <person name="Lombard V."/>
            <person name="Magnuson J."/>
            <person name="Maillard F."/>
            <person name="Murat C."/>
            <person name="Nolan M."/>
            <person name="Ohm R.A."/>
            <person name="Pangilinan J."/>
            <person name="Pereira M.F."/>
            <person name="Perotto S."/>
            <person name="Peter M."/>
            <person name="Pfister S."/>
            <person name="Riley R."/>
            <person name="Sitrit Y."/>
            <person name="Stielow J.B."/>
            <person name="Szollosi G."/>
            <person name="Zifcakova L."/>
            <person name="Stursova M."/>
            <person name="Spatafora J.W."/>
            <person name="Tedersoo L."/>
            <person name="Vaario L.M."/>
            <person name="Yamada A."/>
            <person name="Yan M."/>
            <person name="Wang P."/>
            <person name="Xu J."/>
            <person name="Bruns T."/>
            <person name="Baldrian P."/>
            <person name="Vilgalys R."/>
            <person name="Dunand C."/>
            <person name="Henrissat B."/>
            <person name="Grigoriev I.V."/>
            <person name="Hibbett D."/>
            <person name="Nagy L.G."/>
            <person name="Martin F.M."/>
        </authorList>
    </citation>
    <scope>NUCLEOTIDE SEQUENCE</scope>
    <source>
        <strain evidence="1">UP504</strain>
    </source>
</reference>
<keyword evidence="2" id="KW-1185">Reference proteome</keyword>
<proteinExistence type="predicted"/>
<evidence type="ECO:0000313" key="1">
    <source>
        <dbReference type="EMBL" id="KAF9506172.1"/>
    </source>
</evidence>
<name>A0A9P6AHW2_9AGAM</name>
<comment type="caution">
    <text evidence="1">The sequence shown here is derived from an EMBL/GenBank/DDBJ whole genome shotgun (WGS) entry which is preliminary data.</text>
</comment>
<dbReference type="AlphaFoldDB" id="A0A9P6AHW2"/>
<sequence length="61" mass="6814">MTKHDMETSQCQYHRKGHRTRGHYGWGSPAFSTICPASCNCCVTTFIGLCNLSKNVGVHRV</sequence>
<protein>
    <submittedName>
        <fullName evidence="1">Uncharacterized protein</fullName>
    </submittedName>
</protein>
<evidence type="ECO:0000313" key="2">
    <source>
        <dbReference type="Proteomes" id="UP000886523"/>
    </source>
</evidence>